<proteinExistence type="inferred from homology"/>
<dbReference type="Gene3D" id="3.40.50.300">
    <property type="entry name" value="P-loop containing nucleotide triphosphate hydrolases"/>
    <property type="match status" value="1"/>
</dbReference>
<evidence type="ECO:0000259" key="8">
    <source>
        <dbReference type="Pfam" id="PF21694"/>
    </source>
</evidence>
<dbReference type="Pfam" id="PF21694">
    <property type="entry name" value="DNA_pol3_delta_C"/>
    <property type="match status" value="1"/>
</dbReference>
<dbReference type="PANTHER" id="PTHR34388:SF1">
    <property type="entry name" value="DNA POLYMERASE III SUBUNIT DELTA"/>
    <property type="match status" value="1"/>
</dbReference>
<keyword evidence="4" id="KW-0235">DNA replication</keyword>
<evidence type="ECO:0000256" key="4">
    <source>
        <dbReference type="ARBA" id="ARBA00022705"/>
    </source>
</evidence>
<keyword evidence="10" id="KW-1185">Reference proteome</keyword>
<reference evidence="9 10" key="1">
    <citation type="submission" date="2017-10" db="EMBL/GenBank/DDBJ databases">
        <title>Bifidobacterium xylocopum sp. nov. and Bifidobacterium aemilianum sp. nov., from the carpenter bee (Xylocopa violacea) digestive tract.</title>
        <authorList>
            <person name="Alberoni D."/>
            <person name="Baffoni L."/>
            <person name="Di Gioia D."/>
            <person name="Gaggia F."/>
            <person name="Biavati B."/>
        </authorList>
    </citation>
    <scope>NUCLEOTIDE SEQUENCE [LARGE SCALE GENOMIC DNA]</scope>
    <source>
        <strain evidence="9 10">XV2</strain>
    </source>
</reference>
<dbReference type="AlphaFoldDB" id="A0A366KB79"/>
<dbReference type="GO" id="GO:0003677">
    <property type="term" value="F:DNA binding"/>
    <property type="evidence" value="ECO:0007669"/>
    <property type="project" value="InterPro"/>
</dbReference>
<evidence type="ECO:0000313" key="9">
    <source>
        <dbReference type="EMBL" id="RBP98985.1"/>
    </source>
</evidence>
<accession>A0A366KB79</accession>
<dbReference type="Proteomes" id="UP000252345">
    <property type="component" value="Unassembled WGS sequence"/>
</dbReference>
<dbReference type="PANTHER" id="PTHR34388">
    <property type="entry name" value="DNA POLYMERASE III SUBUNIT DELTA"/>
    <property type="match status" value="1"/>
</dbReference>
<evidence type="ECO:0000256" key="6">
    <source>
        <dbReference type="ARBA" id="ARBA00034754"/>
    </source>
</evidence>
<dbReference type="InterPro" id="IPR048466">
    <property type="entry name" value="DNA_pol3_delta-like_C"/>
</dbReference>
<dbReference type="EMBL" id="PDCH01000013">
    <property type="protein sequence ID" value="RBP98985.1"/>
    <property type="molecule type" value="Genomic_DNA"/>
</dbReference>
<dbReference type="Gene3D" id="1.20.272.10">
    <property type="match status" value="1"/>
</dbReference>
<comment type="caution">
    <text evidence="9">The sequence shown here is derived from an EMBL/GenBank/DDBJ whole genome shotgun (WGS) entry which is preliminary data.</text>
</comment>
<evidence type="ECO:0000256" key="5">
    <source>
        <dbReference type="ARBA" id="ARBA00022932"/>
    </source>
</evidence>
<dbReference type="GO" id="GO:0003887">
    <property type="term" value="F:DNA-directed DNA polymerase activity"/>
    <property type="evidence" value="ECO:0007669"/>
    <property type="project" value="UniProtKB-KW"/>
</dbReference>
<dbReference type="RefSeq" id="WP_113853827.1">
    <property type="nucleotide sequence ID" value="NZ_PDCH01000013.1"/>
</dbReference>
<keyword evidence="3" id="KW-0548">Nucleotidyltransferase</keyword>
<evidence type="ECO:0000256" key="2">
    <source>
        <dbReference type="ARBA" id="ARBA00022679"/>
    </source>
</evidence>
<sequence>MTQDQSDLWPFTILAGGDAFLAERTMKDLRGQALRAHPHAEVVELDAAVCDPYEFDEAVNPSLLSDSAVVLVDRLDDAKDALGAAMVTFCEDAVRDPAGSSIVICRHSGGNKGRRLLAALAKSGAHQRRLPKMKRQDDRMGFVLAEFRRFGRRIKPPAAQMLVSVLGDRTAELAAMCEQLCFDFDTDPMTLPIVSEYLTDNPQASSFNVADLAFEGKGAEAIVRMREAIEQGVDVVAIVGAMAFKMRILAKVAAAGGGRVSPEQVGVSSWQIRMNQRQLPSWSSKGLAKAVEAVANADEQRKGRGGDPVYAMEQAIRVIASRGKS</sequence>
<dbReference type="NCBIfam" id="TIGR01128">
    <property type="entry name" value="holA"/>
    <property type="match status" value="1"/>
</dbReference>
<comment type="catalytic activity">
    <reaction evidence="7">
        <text>DNA(n) + a 2'-deoxyribonucleoside 5'-triphosphate = DNA(n+1) + diphosphate</text>
        <dbReference type="Rhea" id="RHEA:22508"/>
        <dbReference type="Rhea" id="RHEA-COMP:17339"/>
        <dbReference type="Rhea" id="RHEA-COMP:17340"/>
        <dbReference type="ChEBI" id="CHEBI:33019"/>
        <dbReference type="ChEBI" id="CHEBI:61560"/>
        <dbReference type="ChEBI" id="CHEBI:173112"/>
        <dbReference type="EC" id="2.7.7.7"/>
    </reaction>
</comment>
<evidence type="ECO:0000313" key="10">
    <source>
        <dbReference type="Proteomes" id="UP000252345"/>
    </source>
</evidence>
<dbReference type="InterPro" id="IPR008921">
    <property type="entry name" value="DNA_pol3_clamp-load_cplx_C"/>
</dbReference>
<evidence type="ECO:0000256" key="7">
    <source>
        <dbReference type="ARBA" id="ARBA00049244"/>
    </source>
</evidence>
<comment type="similarity">
    <text evidence="6">Belongs to the DNA polymerase HolA subunit family.</text>
</comment>
<dbReference type="OrthoDB" id="8478864at2"/>
<keyword evidence="2" id="KW-0808">Transferase</keyword>
<evidence type="ECO:0000256" key="1">
    <source>
        <dbReference type="ARBA" id="ARBA00012417"/>
    </source>
</evidence>
<feature type="domain" description="DNA polymerase III delta subunit-like C-terminal" evidence="8">
    <location>
        <begin position="205"/>
        <end position="315"/>
    </location>
</feature>
<dbReference type="GO" id="GO:0006261">
    <property type="term" value="P:DNA-templated DNA replication"/>
    <property type="evidence" value="ECO:0007669"/>
    <property type="project" value="TreeGrafter"/>
</dbReference>
<dbReference type="SUPFAM" id="SSF48019">
    <property type="entry name" value="post-AAA+ oligomerization domain-like"/>
    <property type="match status" value="1"/>
</dbReference>
<dbReference type="EC" id="2.7.7.7" evidence="1"/>
<organism evidence="9 10">
    <name type="scientific">Bifidobacterium xylocopae</name>
    <dbReference type="NCBI Taxonomy" id="2493119"/>
    <lineage>
        <taxon>Bacteria</taxon>
        <taxon>Bacillati</taxon>
        <taxon>Actinomycetota</taxon>
        <taxon>Actinomycetes</taxon>
        <taxon>Bifidobacteriales</taxon>
        <taxon>Bifidobacteriaceae</taxon>
        <taxon>Bifidobacterium</taxon>
    </lineage>
</organism>
<keyword evidence="5" id="KW-0239">DNA-directed DNA polymerase</keyword>
<dbReference type="InterPro" id="IPR027417">
    <property type="entry name" value="P-loop_NTPase"/>
</dbReference>
<evidence type="ECO:0000256" key="3">
    <source>
        <dbReference type="ARBA" id="ARBA00022695"/>
    </source>
</evidence>
<dbReference type="GO" id="GO:0009360">
    <property type="term" value="C:DNA polymerase III complex"/>
    <property type="evidence" value="ECO:0007669"/>
    <property type="project" value="TreeGrafter"/>
</dbReference>
<dbReference type="InterPro" id="IPR005790">
    <property type="entry name" value="DNA_polIII_delta"/>
</dbReference>
<name>A0A366KB79_9BIFI</name>
<gene>
    <name evidence="9" type="ORF">CRD59_06265</name>
</gene>
<protein>
    <recommendedName>
        <fullName evidence="1">DNA-directed DNA polymerase</fullName>
        <ecNumber evidence="1">2.7.7.7</ecNumber>
    </recommendedName>
</protein>